<evidence type="ECO:0000256" key="1">
    <source>
        <dbReference type="SAM" id="Coils"/>
    </source>
</evidence>
<dbReference type="OrthoDB" id="254270at2157"/>
<feature type="coiled-coil region" evidence="1">
    <location>
        <begin position="20"/>
        <end position="54"/>
    </location>
</feature>
<reference evidence="2 3" key="1">
    <citation type="journal article" date="2019" name="Int. J. Syst. Evol. Microbiol.">
        <title>The Global Catalogue of Microorganisms (GCM) 10K type strain sequencing project: providing services to taxonomists for standard genome sequencing and annotation.</title>
        <authorList>
            <consortium name="The Broad Institute Genomics Platform"/>
            <consortium name="The Broad Institute Genome Sequencing Center for Infectious Disease"/>
            <person name="Wu L."/>
            <person name="Ma J."/>
        </authorList>
    </citation>
    <scope>NUCLEOTIDE SEQUENCE [LARGE SCALE GENOMIC DNA]</scope>
    <source>
        <strain evidence="2 3">JCM 16331</strain>
    </source>
</reference>
<accession>A0A830GC23</accession>
<dbReference type="Proteomes" id="UP000608850">
    <property type="component" value="Unassembled WGS sequence"/>
</dbReference>
<comment type="caution">
    <text evidence="2">The sequence shown here is derived from an EMBL/GenBank/DDBJ whole genome shotgun (WGS) entry which is preliminary data.</text>
</comment>
<evidence type="ECO:0000313" key="2">
    <source>
        <dbReference type="EMBL" id="GGN17851.1"/>
    </source>
</evidence>
<dbReference type="AlphaFoldDB" id="A0A830GC23"/>
<sequence>MSTDAPSVGVEADGDLRALVEDLADEVRELRAENDALRERVADLEEQREREATIRWAGPNPADIEIVASETGNGVYPYQAITDKADQRDVADIEERLTDVEEGRADVVVRSEHDEESLPIESSIARQQRGESLPVDEARAAVVFPRAATKSRTVGGSKLVLASDDVREILADKTDRDEWPRELIRRTMRELCTLTSSKTDERRDPEDSANLWTLGKRNGHLTVEADLEEYREWANQAGGESE</sequence>
<dbReference type="EMBL" id="BMOQ01000005">
    <property type="protein sequence ID" value="GGN17851.1"/>
    <property type="molecule type" value="Genomic_DNA"/>
</dbReference>
<keyword evidence="1" id="KW-0175">Coiled coil</keyword>
<evidence type="ECO:0000313" key="3">
    <source>
        <dbReference type="Proteomes" id="UP000608850"/>
    </source>
</evidence>
<name>A0A830GC23_9EURY</name>
<dbReference type="RefSeq" id="WP_188878539.1">
    <property type="nucleotide sequence ID" value="NZ_BMOQ01000005.1"/>
</dbReference>
<organism evidence="2 3">
    <name type="scientific">Halarchaeum nitratireducens</name>
    <dbReference type="NCBI Taxonomy" id="489913"/>
    <lineage>
        <taxon>Archaea</taxon>
        <taxon>Methanobacteriati</taxon>
        <taxon>Methanobacteriota</taxon>
        <taxon>Stenosarchaea group</taxon>
        <taxon>Halobacteria</taxon>
        <taxon>Halobacteriales</taxon>
        <taxon>Halobacteriaceae</taxon>
    </lineage>
</organism>
<keyword evidence="3" id="KW-1185">Reference proteome</keyword>
<gene>
    <name evidence="2" type="ORF">GCM10009021_18400</name>
</gene>
<dbReference type="CDD" id="cd14686">
    <property type="entry name" value="bZIP"/>
    <property type="match status" value="1"/>
</dbReference>
<proteinExistence type="predicted"/>
<protein>
    <submittedName>
        <fullName evidence="2">Uncharacterized protein</fullName>
    </submittedName>
</protein>